<gene>
    <name evidence="2" type="ORF">J2S15_002213</name>
</gene>
<sequence length="175" mass="20043">MAKKKNEKCPNCGKIINSEDRKCINCDSSIGMKWYKFIIWFQLIVLCIYFTWLGVSFLRGTIYGGTNGIAASVAFYKSYPLLKIIDNIQGGILILLAIVSLVVRDWLVKRKKNGPKRYLILLVVVAIEPILYSYAVAIATQANLEGYTISTMYMSIIFFFVSLIYFKNRAKYFNQ</sequence>
<feature type="transmembrane region" description="Helical" evidence="1">
    <location>
        <begin position="146"/>
        <end position="166"/>
    </location>
</feature>
<name>A0ABU0E3R1_9FIRM</name>
<accession>A0ABU0E3R1</accession>
<keyword evidence="3" id="KW-1185">Reference proteome</keyword>
<comment type="caution">
    <text evidence="2">The sequence shown here is derived from an EMBL/GenBank/DDBJ whole genome shotgun (WGS) entry which is preliminary data.</text>
</comment>
<organism evidence="2 3">
    <name type="scientific">Breznakia pachnodae</name>
    <dbReference type="NCBI Taxonomy" id="265178"/>
    <lineage>
        <taxon>Bacteria</taxon>
        <taxon>Bacillati</taxon>
        <taxon>Bacillota</taxon>
        <taxon>Erysipelotrichia</taxon>
        <taxon>Erysipelotrichales</taxon>
        <taxon>Erysipelotrichaceae</taxon>
        <taxon>Breznakia</taxon>
    </lineage>
</organism>
<feature type="transmembrane region" description="Helical" evidence="1">
    <location>
        <begin position="88"/>
        <end position="107"/>
    </location>
</feature>
<evidence type="ECO:0000313" key="2">
    <source>
        <dbReference type="EMBL" id="MDQ0361466.1"/>
    </source>
</evidence>
<dbReference type="Proteomes" id="UP001230220">
    <property type="component" value="Unassembled WGS sequence"/>
</dbReference>
<protein>
    <submittedName>
        <fullName evidence="2">Apolipoprotein N-acyltransferase</fullName>
    </submittedName>
</protein>
<proteinExistence type="predicted"/>
<evidence type="ECO:0000256" key="1">
    <source>
        <dbReference type="SAM" id="Phobius"/>
    </source>
</evidence>
<keyword evidence="1" id="KW-0812">Transmembrane</keyword>
<keyword evidence="1" id="KW-1133">Transmembrane helix</keyword>
<dbReference type="EMBL" id="JAUSUR010000003">
    <property type="protein sequence ID" value="MDQ0361466.1"/>
    <property type="molecule type" value="Genomic_DNA"/>
</dbReference>
<reference evidence="2 3" key="1">
    <citation type="submission" date="2023-07" db="EMBL/GenBank/DDBJ databases">
        <title>Genomic Encyclopedia of Type Strains, Phase IV (KMG-IV): sequencing the most valuable type-strain genomes for metagenomic binning, comparative biology and taxonomic classification.</title>
        <authorList>
            <person name="Goeker M."/>
        </authorList>
    </citation>
    <scope>NUCLEOTIDE SEQUENCE [LARGE SCALE GENOMIC DNA]</scope>
    <source>
        <strain evidence="2 3">DSM 16784</strain>
    </source>
</reference>
<keyword evidence="1" id="KW-0472">Membrane</keyword>
<dbReference type="RefSeq" id="WP_307408209.1">
    <property type="nucleotide sequence ID" value="NZ_JAUSUR010000003.1"/>
</dbReference>
<feature type="transmembrane region" description="Helical" evidence="1">
    <location>
        <begin position="119"/>
        <end position="140"/>
    </location>
</feature>
<evidence type="ECO:0000313" key="3">
    <source>
        <dbReference type="Proteomes" id="UP001230220"/>
    </source>
</evidence>
<feature type="transmembrane region" description="Helical" evidence="1">
    <location>
        <begin position="37"/>
        <end position="58"/>
    </location>
</feature>